<name>A0ABS4IKH9_9BACI</name>
<dbReference type="InterPro" id="IPR038637">
    <property type="entry name" value="NPCBM_sf"/>
</dbReference>
<protein>
    <submittedName>
        <fullName evidence="3">Uncharacterized protein</fullName>
    </submittedName>
</protein>
<evidence type="ECO:0000256" key="1">
    <source>
        <dbReference type="SAM" id="MobiDB-lite"/>
    </source>
</evidence>
<organism evidence="3 4">
    <name type="scientific">Virgibacillus natechei</name>
    <dbReference type="NCBI Taxonomy" id="1216297"/>
    <lineage>
        <taxon>Bacteria</taxon>
        <taxon>Bacillati</taxon>
        <taxon>Bacillota</taxon>
        <taxon>Bacilli</taxon>
        <taxon>Bacillales</taxon>
        <taxon>Bacillaceae</taxon>
        <taxon>Virgibacillus</taxon>
    </lineage>
</organism>
<keyword evidence="2" id="KW-0732">Signal</keyword>
<evidence type="ECO:0000313" key="3">
    <source>
        <dbReference type="EMBL" id="MBP1971363.1"/>
    </source>
</evidence>
<sequence length="602" mass="68597">MRKMVFIAMFSSLLLITACSSSDGDFREHIENANDMMNEMEYEDAISILSNVEENVLPGDTYEAGRMDLVEGLKSEAQYMSDHIVELEERYEASMSVFEETQASDSQNVELYSEAINTLDQTIESFNDMTQLDMYQELTAAREEIISEIEDGWLPSLEEGIDGSLESQDFAGAENQLNDMQSLHQTFPDQVTENVLTQYEEKVTEEQEAFVYVPEQAYQWNEIITENDEGSIEIEGIRDTGDSIEVIISFQGYYHTLSDDIALSLDVILSNGDTLTGSGHNPRLLEDKTVKTYSYSHSDDYQIDDIVRFNAELPFVQEDAIQVDFDGVDETEMYEIPGVESIKELHRPEWTIETDEFEVVIDRFNVDDYDIEISGLVKTTEDVVVNDLSTAYLPFTKERSTLGRGIFGSTQESELYEGTDKEFELNYSFDQPITEYHDYIDLHLYNQDVLVDLKNGEIFDKSEPTFIEDLNKNTNTTIGYDGSDQKELINQSGDRAAVDSIILTTSRTSNIYHLSERFDKFTTTAHVHQDHSGLDYGTTELTIYALEGDEEEELYSTTIEEDHEATDIEVDVSDVVEIKIETSQNRGSEGRQQIILEEPMVE</sequence>
<dbReference type="EMBL" id="JAGGKX010000025">
    <property type="protein sequence ID" value="MBP1971363.1"/>
    <property type="molecule type" value="Genomic_DNA"/>
</dbReference>
<comment type="caution">
    <text evidence="3">The sequence shown here is derived from an EMBL/GenBank/DDBJ whole genome shotgun (WGS) entry which is preliminary data.</text>
</comment>
<feature type="chain" id="PRO_5046505660" evidence="2">
    <location>
        <begin position="24"/>
        <end position="602"/>
    </location>
</feature>
<evidence type="ECO:0000256" key="2">
    <source>
        <dbReference type="SAM" id="SignalP"/>
    </source>
</evidence>
<feature type="signal peptide" evidence="2">
    <location>
        <begin position="1"/>
        <end position="23"/>
    </location>
</feature>
<accession>A0ABS4IKH9</accession>
<dbReference type="Gene3D" id="2.60.120.1060">
    <property type="entry name" value="NPCBM/NEW2 domain"/>
    <property type="match status" value="1"/>
</dbReference>
<dbReference type="PROSITE" id="PS51257">
    <property type="entry name" value="PROKAR_LIPOPROTEIN"/>
    <property type="match status" value="1"/>
</dbReference>
<feature type="region of interest" description="Disordered" evidence="1">
    <location>
        <begin position="583"/>
        <end position="602"/>
    </location>
</feature>
<reference evidence="3 4" key="1">
    <citation type="submission" date="2021-03" db="EMBL/GenBank/DDBJ databases">
        <title>Genomic Encyclopedia of Type Strains, Phase IV (KMG-IV): sequencing the most valuable type-strain genomes for metagenomic binning, comparative biology and taxonomic classification.</title>
        <authorList>
            <person name="Goeker M."/>
        </authorList>
    </citation>
    <scope>NUCLEOTIDE SEQUENCE [LARGE SCALE GENOMIC DNA]</scope>
    <source>
        <strain evidence="3 4">DSM 25609</strain>
    </source>
</reference>
<gene>
    <name evidence="3" type="ORF">J2Z83_003502</name>
</gene>
<keyword evidence="4" id="KW-1185">Reference proteome</keyword>
<proteinExistence type="predicted"/>
<dbReference type="Proteomes" id="UP001519345">
    <property type="component" value="Unassembled WGS sequence"/>
</dbReference>
<dbReference type="RefSeq" id="WP_209464426.1">
    <property type="nucleotide sequence ID" value="NZ_CP110224.1"/>
</dbReference>
<evidence type="ECO:0000313" key="4">
    <source>
        <dbReference type="Proteomes" id="UP001519345"/>
    </source>
</evidence>